<evidence type="ECO:0000256" key="1">
    <source>
        <dbReference type="ARBA" id="ARBA00022723"/>
    </source>
</evidence>
<dbReference type="GO" id="GO:0000981">
    <property type="term" value="F:DNA-binding transcription factor activity, RNA polymerase II-specific"/>
    <property type="evidence" value="ECO:0007669"/>
    <property type="project" value="InterPro"/>
</dbReference>
<evidence type="ECO:0008006" key="12">
    <source>
        <dbReference type="Google" id="ProtNLM"/>
    </source>
</evidence>
<comment type="caution">
    <text evidence="10">The sequence shown here is derived from an EMBL/GenBank/DDBJ whole genome shotgun (WGS) entry which is preliminary data.</text>
</comment>
<dbReference type="CDD" id="cd12148">
    <property type="entry name" value="fungal_TF_MHR"/>
    <property type="match status" value="1"/>
</dbReference>
<dbReference type="GeneID" id="25287611"/>
<dbReference type="Pfam" id="PF04082">
    <property type="entry name" value="Fungal_trans"/>
    <property type="match status" value="1"/>
</dbReference>
<feature type="region of interest" description="Disordered" evidence="7">
    <location>
        <begin position="40"/>
        <end position="64"/>
    </location>
</feature>
<evidence type="ECO:0000259" key="9">
    <source>
        <dbReference type="Pfam" id="PF04082"/>
    </source>
</evidence>
<dbReference type="STRING" id="1182545.A0A072NTM4"/>
<feature type="compositionally biased region" description="Low complexity" evidence="7">
    <location>
        <begin position="45"/>
        <end position="63"/>
    </location>
</feature>
<dbReference type="CDD" id="cd00067">
    <property type="entry name" value="GAL4"/>
    <property type="match status" value="1"/>
</dbReference>
<accession>A0A072NTM4</accession>
<dbReference type="GO" id="GO:0003677">
    <property type="term" value="F:DNA binding"/>
    <property type="evidence" value="ECO:0007669"/>
    <property type="project" value="UniProtKB-KW"/>
</dbReference>
<evidence type="ECO:0000256" key="5">
    <source>
        <dbReference type="ARBA" id="ARBA00023163"/>
    </source>
</evidence>
<dbReference type="PANTHER" id="PTHR47660:SF3">
    <property type="entry name" value="FINGER DOMAIN PROTEIN, PUTATIVE (AFU_ORTHOLOGUE AFUA_4G03310)-RELATED"/>
    <property type="match status" value="1"/>
</dbReference>
<organism evidence="10 11">
    <name type="scientific">Exophiala aquamarina CBS 119918</name>
    <dbReference type="NCBI Taxonomy" id="1182545"/>
    <lineage>
        <taxon>Eukaryota</taxon>
        <taxon>Fungi</taxon>
        <taxon>Dikarya</taxon>
        <taxon>Ascomycota</taxon>
        <taxon>Pezizomycotina</taxon>
        <taxon>Eurotiomycetes</taxon>
        <taxon>Chaetothyriomycetidae</taxon>
        <taxon>Chaetothyriales</taxon>
        <taxon>Herpotrichiellaceae</taxon>
        <taxon>Exophiala</taxon>
    </lineage>
</organism>
<name>A0A072NTM4_9EURO</name>
<dbReference type="Proteomes" id="UP000027920">
    <property type="component" value="Unassembled WGS sequence"/>
</dbReference>
<dbReference type="SUPFAM" id="SSF57701">
    <property type="entry name" value="Zn2/Cys6 DNA-binding domain"/>
    <property type="match status" value="1"/>
</dbReference>
<keyword evidence="11" id="KW-1185">Reference proteome</keyword>
<evidence type="ECO:0000313" key="10">
    <source>
        <dbReference type="EMBL" id="KEF51214.1"/>
    </source>
</evidence>
<dbReference type="Pfam" id="PF00172">
    <property type="entry name" value="Zn_clus"/>
    <property type="match status" value="1"/>
</dbReference>
<dbReference type="PANTHER" id="PTHR47660">
    <property type="entry name" value="TRANSCRIPTION FACTOR WITH C2H2 AND ZN(2)-CYS(6) DNA BINDING DOMAIN (EUROFUNG)-RELATED-RELATED"/>
    <property type="match status" value="1"/>
</dbReference>
<keyword evidence="5" id="KW-0804">Transcription</keyword>
<dbReference type="VEuPathDB" id="FungiDB:A1O9_12717"/>
<feature type="domain" description="Zn(2)-C6 fungal-type" evidence="8">
    <location>
        <begin position="15"/>
        <end position="42"/>
    </location>
</feature>
<keyword evidence="4" id="KW-0238">DNA-binding</keyword>
<dbReference type="InterPro" id="IPR036864">
    <property type="entry name" value="Zn2-C6_fun-type_DNA-bd_sf"/>
</dbReference>
<keyword evidence="1" id="KW-0479">Metal-binding</keyword>
<dbReference type="Gene3D" id="4.10.240.10">
    <property type="entry name" value="Zn(2)-C6 fungal-type DNA-binding domain"/>
    <property type="match status" value="1"/>
</dbReference>
<keyword evidence="3" id="KW-0805">Transcription regulation</keyword>
<feature type="domain" description="Xylanolytic transcriptional activator regulatory" evidence="9">
    <location>
        <begin position="296"/>
        <end position="489"/>
    </location>
</feature>
<evidence type="ECO:0000256" key="7">
    <source>
        <dbReference type="SAM" id="MobiDB-lite"/>
    </source>
</evidence>
<evidence type="ECO:0000256" key="6">
    <source>
        <dbReference type="ARBA" id="ARBA00023242"/>
    </source>
</evidence>
<protein>
    <recommendedName>
        <fullName evidence="12">Transcription factor domain-containing protein</fullName>
    </recommendedName>
</protein>
<reference evidence="10 11" key="1">
    <citation type="submission" date="2013-03" db="EMBL/GenBank/DDBJ databases">
        <title>The Genome Sequence of Exophiala aquamarina CBS 119918.</title>
        <authorList>
            <consortium name="The Broad Institute Genomics Platform"/>
            <person name="Cuomo C."/>
            <person name="de Hoog S."/>
            <person name="Gorbushina A."/>
            <person name="Walker B."/>
            <person name="Young S.K."/>
            <person name="Zeng Q."/>
            <person name="Gargeya S."/>
            <person name="Fitzgerald M."/>
            <person name="Haas B."/>
            <person name="Abouelleil A."/>
            <person name="Allen A.W."/>
            <person name="Alvarado L."/>
            <person name="Arachchi H.M."/>
            <person name="Berlin A.M."/>
            <person name="Chapman S.B."/>
            <person name="Gainer-Dewar J."/>
            <person name="Goldberg J."/>
            <person name="Griggs A."/>
            <person name="Gujja S."/>
            <person name="Hansen M."/>
            <person name="Howarth C."/>
            <person name="Imamovic A."/>
            <person name="Ireland A."/>
            <person name="Larimer J."/>
            <person name="McCowan C."/>
            <person name="Murphy C."/>
            <person name="Pearson M."/>
            <person name="Poon T.W."/>
            <person name="Priest M."/>
            <person name="Roberts A."/>
            <person name="Saif S."/>
            <person name="Shea T."/>
            <person name="Sisk P."/>
            <person name="Sykes S."/>
            <person name="Wortman J."/>
            <person name="Nusbaum C."/>
            <person name="Birren B."/>
        </authorList>
    </citation>
    <scope>NUCLEOTIDE SEQUENCE [LARGE SCALE GENOMIC DNA]</scope>
    <source>
        <strain evidence="10 11">CBS 119918</strain>
    </source>
</reference>
<evidence type="ECO:0000256" key="3">
    <source>
        <dbReference type="ARBA" id="ARBA00023015"/>
    </source>
</evidence>
<dbReference type="HOGENOM" id="CLU_009184_1_0_1"/>
<dbReference type="GO" id="GO:0008270">
    <property type="term" value="F:zinc ion binding"/>
    <property type="evidence" value="ECO:0007669"/>
    <property type="project" value="InterPro"/>
</dbReference>
<dbReference type="AlphaFoldDB" id="A0A072NTM4"/>
<evidence type="ECO:0000259" key="8">
    <source>
        <dbReference type="Pfam" id="PF00172"/>
    </source>
</evidence>
<dbReference type="EMBL" id="AMGV01000026">
    <property type="protein sequence ID" value="KEF51214.1"/>
    <property type="molecule type" value="Genomic_DNA"/>
</dbReference>
<sequence length="780" mass="88075">MKVARHQSREKWPASKIRCLRERPYCSSCLKRRLPCEYEVPHKPGTPNSLSSSSAPRAQSKSPGIDRALQDDALHDAFIPMANSNPSAASAINECMSSVTTTDHMTLDEGFTLRGTGQAQSQAPPVIDFSSMFADNNCFSTLDTNLGWIFSNNFEDIFASIPPSPGAAEPKATVGLPVERPELQKFQTGDLLLNDLDTQIAIPDLPLPTPRDRCSPDDAWPMEWHASTEQRLVLPSLGQSSDGQLIEFGSFYSLSPITETTRATMSGSIRIPLQRIPWQAVSLANFPSKEKLDHCIDLYFRHFDYIFPILHRATFDPAEFPLLTLSAACIGACYTTFYGAQTFSNSLSELIRRLITFMAEYDQRFVRTEYYVISQLLQSVQGYCCGSRRLFELSESARSALVNNAKNMGLFRYRVPPIDENLNLEGRWREWIRQERLRRLGWAVYELDSSVSYLHNNRPYLSNADIDMEMPSAPEHWEVQSAQAWGALHPWTGRTPRPLRFRPLIRSLFDDTERALAKLDRSHDRIVLLTFVQMMWGVKEMKASPFGDMIPGTVQASEGQMKLQGLIDRFLYLRTNPVAAATLTRRELACAFRQVQMIHMSHLYAAGDLMDWLYPLLRRGPEYESAKARMMKWASQDAVQVREVAFHSSQTLAVFREHQANFPHEPFTAFHAGAVLWCVADLLPKSSSMHTSPGIRLDRLVSHERETVAVKEWIQTGGPQVVSIYGVPNLTAKDGKTQVLEELAALLKRMKPWGIAHNFLKVVTRLMAFQACNLDTCLGG</sequence>
<proteinExistence type="predicted"/>
<evidence type="ECO:0000313" key="11">
    <source>
        <dbReference type="Proteomes" id="UP000027920"/>
    </source>
</evidence>
<dbReference type="OrthoDB" id="1405595at2759"/>
<evidence type="ECO:0000256" key="4">
    <source>
        <dbReference type="ARBA" id="ARBA00023125"/>
    </source>
</evidence>
<dbReference type="GO" id="GO:0006351">
    <property type="term" value="P:DNA-templated transcription"/>
    <property type="evidence" value="ECO:0007669"/>
    <property type="project" value="InterPro"/>
</dbReference>
<gene>
    <name evidence="10" type="ORF">A1O9_12717</name>
</gene>
<dbReference type="RefSeq" id="XP_013253804.1">
    <property type="nucleotide sequence ID" value="XM_013398350.1"/>
</dbReference>
<keyword evidence="2" id="KW-0862">Zinc</keyword>
<dbReference type="InterPro" id="IPR007219">
    <property type="entry name" value="XnlR_reg_dom"/>
</dbReference>
<dbReference type="InterPro" id="IPR001138">
    <property type="entry name" value="Zn2Cys6_DnaBD"/>
</dbReference>
<evidence type="ECO:0000256" key="2">
    <source>
        <dbReference type="ARBA" id="ARBA00022833"/>
    </source>
</evidence>
<keyword evidence="6" id="KW-0539">Nucleus</keyword>